<dbReference type="EMBL" id="CP101620">
    <property type="protein sequence ID" value="UTY39065.1"/>
    <property type="molecule type" value="Genomic_DNA"/>
</dbReference>
<sequence>MKEYKESPENLLYSSISDLSFYSAGYEQCVANHSWGPKLRSYQLIHFVLYGKGEFTINGHVFHLAKGDAFIIPSGKVCYYKADAIEPWCYVWINFSGIKSQIYAHELMQFSNDVFIIHDLDIDKYKNPIFEILKLNTNKTSRFLKCNSILLDIMSMLFENLELDDNLVNSPSIADEAKHYLDINYPEKIKIKDIAKELGVHPNYLTKVFHDKFGISPKNYLKNLKLKKAKSLLATTTLPISVIADSLGFDDQLAFSKTFKNKYNLSPSQFRKEETLKLNQHKNKRYSKTEFF</sequence>
<dbReference type="SMART" id="SM00342">
    <property type="entry name" value="HTH_ARAC"/>
    <property type="match status" value="1"/>
</dbReference>
<dbReference type="PANTHER" id="PTHR43280">
    <property type="entry name" value="ARAC-FAMILY TRANSCRIPTIONAL REGULATOR"/>
    <property type="match status" value="1"/>
</dbReference>
<dbReference type="Pfam" id="PF02311">
    <property type="entry name" value="AraC_binding"/>
    <property type="match status" value="1"/>
</dbReference>
<gene>
    <name evidence="5" type="ORF">NMU03_16040</name>
</gene>
<dbReference type="SUPFAM" id="SSF51215">
    <property type="entry name" value="Regulatory protein AraC"/>
    <property type="match status" value="1"/>
</dbReference>
<dbReference type="InterPro" id="IPR014710">
    <property type="entry name" value="RmlC-like_jellyroll"/>
</dbReference>
<evidence type="ECO:0000256" key="3">
    <source>
        <dbReference type="ARBA" id="ARBA00023163"/>
    </source>
</evidence>
<dbReference type="PROSITE" id="PS00041">
    <property type="entry name" value="HTH_ARAC_FAMILY_1"/>
    <property type="match status" value="1"/>
</dbReference>
<dbReference type="PRINTS" id="PR00032">
    <property type="entry name" value="HTHARAC"/>
</dbReference>
<keyword evidence="1" id="KW-0805">Transcription regulation</keyword>
<evidence type="ECO:0000256" key="1">
    <source>
        <dbReference type="ARBA" id="ARBA00023015"/>
    </source>
</evidence>
<dbReference type="InterPro" id="IPR003313">
    <property type="entry name" value="AraC-bd"/>
</dbReference>
<dbReference type="Gene3D" id="2.60.120.10">
    <property type="entry name" value="Jelly Rolls"/>
    <property type="match status" value="1"/>
</dbReference>
<dbReference type="PROSITE" id="PS01124">
    <property type="entry name" value="HTH_ARAC_FAMILY_2"/>
    <property type="match status" value="1"/>
</dbReference>
<dbReference type="InterPro" id="IPR018060">
    <property type="entry name" value="HTH_AraC"/>
</dbReference>
<dbReference type="InterPro" id="IPR009057">
    <property type="entry name" value="Homeodomain-like_sf"/>
</dbReference>
<keyword evidence="3" id="KW-0804">Transcription</keyword>
<evidence type="ECO:0000313" key="6">
    <source>
        <dbReference type="Proteomes" id="UP001060112"/>
    </source>
</evidence>
<keyword evidence="2" id="KW-0238">DNA-binding</keyword>
<dbReference type="PANTHER" id="PTHR43280:SF2">
    <property type="entry name" value="HTH-TYPE TRANSCRIPTIONAL REGULATOR EXSA"/>
    <property type="match status" value="1"/>
</dbReference>
<evidence type="ECO:0000259" key="4">
    <source>
        <dbReference type="PROSITE" id="PS01124"/>
    </source>
</evidence>
<dbReference type="SUPFAM" id="SSF46689">
    <property type="entry name" value="Homeodomain-like"/>
    <property type="match status" value="2"/>
</dbReference>
<keyword evidence="6" id="KW-1185">Reference proteome</keyword>
<dbReference type="CDD" id="cd06986">
    <property type="entry name" value="cupin_MmsR-like_N"/>
    <property type="match status" value="1"/>
</dbReference>
<dbReference type="Pfam" id="PF12833">
    <property type="entry name" value="HTH_18"/>
    <property type="match status" value="1"/>
</dbReference>
<reference evidence="5" key="1">
    <citation type="submission" date="2022-07" db="EMBL/GenBank/DDBJ databases">
        <title>Faecal culturing of patients with breast cancer.</title>
        <authorList>
            <person name="Teng N.M.Y."/>
            <person name="Kiu R."/>
            <person name="Evans R."/>
            <person name="Baker D.J."/>
            <person name="Zenner C."/>
            <person name="Robinson S.D."/>
            <person name="Hall L.J."/>
        </authorList>
    </citation>
    <scope>NUCLEOTIDE SEQUENCE</scope>
    <source>
        <strain evidence="5">LH1062</strain>
    </source>
</reference>
<dbReference type="InterPro" id="IPR037923">
    <property type="entry name" value="HTH-like"/>
</dbReference>
<dbReference type="Gene3D" id="1.10.10.60">
    <property type="entry name" value="Homeodomain-like"/>
    <property type="match status" value="2"/>
</dbReference>
<dbReference type="Proteomes" id="UP001060112">
    <property type="component" value="Chromosome"/>
</dbReference>
<proteinExistence type="predicted"/>
<protein>
    <submittedName>
        <fullName evidence="5">AraC family transcriptional regulator</fullName>
    </submittedName>
</protein>
<evidence type="ECO:0000313" key="5">
    <source>
        <dbReference type="EMBL" id="UTY39065.1"/>
    </source>
</evidence>
<feature type="domain" description="HTH araC/xylS-type" evidence="4">
    <location>
        <begin position="175"/>
        <end position="273"/>
    </location>
</feature>
<dbReference type="RefSeq" id="WP_290139911.1">
    <property type="nucleotide sequence ID" value="NZ_CP101620.1"/>
</dbReference>
<dbReference type="InterPro" id="IPR020449">
    <property type="entry name" value="Tscrpt_reg_AraC-type_HTH"/>
</dbReference>
<evidence type="ECO:0000256" key="2">
    <source>
        <dbReference type="ARBA" id="ARBA00023125"/>
    </source>
</evidence>
<organism evidence="5 6">
    <name type="scientific">Allocoprobacillus halotolerans</name>
    <dbReference type="NCBI Taxonomy" id="2944914"/>
    <lineage>
        <taxon>Bacteria</taxon>
        <taxon>Bacillati</taxon>
        <taxon>Bacillota</taxon>
        <taxon>Erysipelotrichia</taxon>
        <taxon>Erysipelotrichales</taxon>
        <taxon>Erysipelotrichaceae</taxon>
        <taxon>Allocoprobacillus</taxon>
    </lineage>
</organism>
<name>A0ABY5I1Y7_9FIRM</name>
<accession>A0ABY5I1Y7</accession>
<dbReference type="InterPro" id="IPR018062">
    <property type="entry name" value="HTH_AraC-typ_CS"/>
</dbReference>